<reference evidence="2" key="1">
    <citation type="submission" date="2020-06" db="EMBL/GenBank/DDBJ databases">
        <title>Draft genome of Bugula neritina, a colonial animal packing powerful symbionts and potential medicines.</title>
        <authorList>
            <person name="Rayko M."/>
        </authorList>
    </citation>
    <scope>NUCLEOTIDE SEQUENCE [LARGE SCALE GENOMIC DNA]</scope>
    <source>
        <strain evidence="2">Kwan_BN1</strain>
    </source>
</reference>
<dbReference type="AlphaFoldDB" id="A0A7J7IVQ3"/>
<evidence type="ECO:0000313" key="3">
    <source>
        <dbReference type="Proteomes" id="UP000593567"/>
    </source>
</evidence>
<proteinExistence type="predicted"/>
<evidence type="ECO:0000256" key="1">
    <source>
        <dbReference type="SAM" id="Phobius"/>
    </source>
</evidence>
<evidence type="ECO:0000313" key="2">
    <source>
        <dbReference type="EMBL" id="KAF6017647.1"/>
    </source>
</evidence>
<name>A0A7J7IVQ3_BUGNE</name>
<keyword evidence="1" id="KW-0472">Membrane</keyword>
<protein>
    <submittedName>
        <fullName evidence="2">Uncharacterized protein</fullName>
    </submittedName>
</protein>
<dbReference type="Proteomes" id="UP000593567">
    <property type="component" value="Unassembled WGS sequence"/>
</dbReference>
<keyword evidence="1" id="KW-0812">Transmembrane</keyword>
<sequence length="93" mass="11038">MLFLRYLVYKRLYLVTNNSILLLTVYSIVLLEFPCFKVCNNRCPSSIISIILLYNLFLFRGLNTFGENLLRTLYLCFVSNLSRWQVIFTSAFY</sequence>
<feature type="transmembrane region" description="Helical" evidence="1">
    <location>
        <begin position="12"/>
        <end position="33"/>
    </location>
</feature>
<keyword evidence="3" id="KW-1185">Reference proteome</keyword>
<accession>A0A7J7IVQ3</accession>
<organism evidence="2 3">
    <name type="scientific">Bugula neritina</name>
    <name type="common">Brown bryozoan</name>
    <name type="synonym">Sertularia neritina</name>
    <dbReference type="NCBI Taxonomy" id="10212"/>
    <lineage>
        <taxon>Eukaryota</taxon>
        <taxon>Metazoa</taxon>
        <taxon>Spiralia</taxon>
        <taxon>Lophotrochozoa</taxon>
        <taxon>Bryozoa</taxon>
        <taxon>Gymnolaemata</taxon>
        <taxon>Cheilostomatida</taxon>
        <taxon>Flustrina</taxon>
        <taxon>Buguloidea</taxon>
        <taxon>Bugulidae</taxon>
        <taxon>Bugula</taxon>
    </lineage>
</organism>
<keyword evidence="1" id="KW-1133">Transmembrane helix</keyword>
<dbReference type="EMBL" id="VXIV02003371">
    <property type="protein sequence ID" value="KAF6017647.1"/>
    <property type="molecule type" value="Genomic_DNA"/>
</dbReference>
<feature type="transmembrane region" description="Helical" evidence="1">
    <location>
        <begin position="45"/>
        <end position="62"/>
    </location>
</feature>
<gene>
    <name evidence="2" type="ORF">EB796_024044</name>
</gene>
<comment type="caution">
    <text evidence="2">The sequence shown here is derived from an EMBL/GenBank/DDBJ whole genome shotgun (WGS) entry which is preliminary data.</text>
</comment>